<sequence>MKFAASIGTATTDLQTMDPDRHQARRRNNSTPSQMQATSTPTPRQNVPLLIPIGTTSGSTPRRDVSTPSQTPTTYSLTPMSNAYTPIPTRNVYTTLGNLLSTPLPIHYQPYPIQEGFASPNFGAVASVIPQLLAAARGRGRGRRQLAPRPQVPQYQDPSYNSQLLQALTAASQSPSPSGGRRGRRPRGDGVTSTRSRGGQRGARGARGPRGGGGRLPQPVVAASSPFSRLAFPVTDCCVRDPSLVDGGRTERPAGLNHVDNPCMPCADGNCGATAPTTEDLLAIPMEELVPRVEQVYNFIPGGLSSCNSMEELIDFSLYLGLSND</sequence>
<dbReference type="Proteomes" id="UP001642540">
    <property type="component" value="Unassembled WGS sequence"/>
</dbReference>
<comment type="caution">
    <text evidence="2">The sequence shown here is derived from an EMBL/GenBank/DDBJ whole genome shotgun (WGS) entry which is preliminary data.</text>
</comment>
<proteinExistence type="predicted"/>
<accession>A0ABP1R1Z2</accession>
<reference evidence="2 3" key="1">
    <citation type="submission" date="2024-08" db="EMBL/GenBank/DDBJ databases">
        <authorList>
            <person name="Cucini C."/>
            <person name="Frati F."/>
        </authorList>
    </citation>
    <scope>NUCLEOTIDE SEQUENCE [LARGE SCALE GENOMIC DNA]</scope>
</reference>
<name>A0ABP1R1Z2_9HEXA</name>
<organism evidence="2 3">
    <name type="scientific">Orchesella dallaii</name>
    <dbReference type="NCBI Taxonomy" id="48710"/>
    <lineage>
        <taxon>Eukaryota</taxon>
        <taxon>Metazoa</taxon>
        <taxon>Ecdysozoa</taxon>
        <taxon>Arthropoda</taxon>
        <taxon>Hexapoda</taxon>
        <taxon>Collembola</taxon>
        <taxon>Entomobryomorpha</taxon>
        <taxon>Entomobryoidea</taxon>
        <taxon>Orchesellidae</taxon>
        <taxon>Orchesellinae</taxon>
        <taxon>Orchesella</taxon>
    </lineage>
</organism>
<dbReference type="EMBL" id="CAXLJM020000057">
    <property type="protein sequence ID" value="CAL8117856.1"/>
    <property type="molecule type" value="Genomic_DNA"/>
</dbReference>
<keyword evidence="3" id="KW-1185">Reference proteome</keyword>
<evidence type="ECO:0000313" key="2">
    <source>
        <dbReference type="EMBL" id="CAL8117856.1"/>
    </source>
</evidence>
<feature type="compositionally biased region" description="Polar residues" evidence="1">
    <location>
        <begin position="54"/>
        <end position="82"/>
    </location>
</feature>
<feature type="region of interest" description="Disordered" evidence="1">
    <location>
        <begin position="169"/>
        <end position="220"/>
    </location>
</feature>
<protein>
    <submittedName>
        <fullName evidence="2">Uncharacterized protein</fullName>
    </submittedName>
</protein>
<feature type="region of interest" description="Disordered" evidence="1">
    <location>
        <begin position="1"/>
        <end position="82"/>
    </location>
</feature>
<evidence type="ECO:0000256" key="1">
    <source>
        <dbReference type="SAM" id="MobiDB-lite"/>
    </source>
</evidence>
<evidence type="ECO:0000313" key="3">
    <source>
        <dbReference type="Proteomes" id="UP001642540"/>
    </source>
</evidence>
<feature type="compositionally biased region" description="Polar residues" evidence="1">
    <location>
        <begin position="29"/>
        <end position="45"/>
    </location>
</feature>
<gene>
    <name evidence="2" type="ORF">ODALV1_LOCUS17868</name>
</gene>